<keyword evidence="2" id="KW-1185">Reference proteome</keyword>
<dbReference type="EMBL" id="BSXG01000140">
    <property type="protein sequence ID" value="GME48420.1"/>
    <property type="molecule type" value="Genomic_DNA"/>
</dbReference>
<accession>A0ACB5SMJ5</accession>
<protein>
    <submittedName>
        <fullName evidence="1">MFS transporter</fullName>
    </submittedName>
</protein>
<proteinExistence type="predicted"/>
<dbReference type="Proteomes" id="UP001165186">
    <property type="component" value="Unassembled WGS sequence"/>
</dbReference>
<sequence length="532" mass="58413">MTAAASFFSPVSGQIYLPALNTLAKEFHVSIADINLTVTSYMILQGIAPMFFGDLADQMGRRPTYIMCFTIFFFANLGLALQRNYAALLVLRAMQSSGSSGVIALGNGVVSDITTSAERGSKVAWVQMGTQLGPALGPIIGGLLAQFLGWPSIFWFLLISGGVYLIFYLILIPETSRNIVGDGSLPPQGWNKSLINILEDRRRSQNNLARTASRQAKHEESKRLAQTRRPRFPNPFNALRIVVEKDVSLMLLSLSILMTGFFCLLVPMPSLFAATYGFNDLQIGLCYIPFSAGSMLGSIACGRFLDRNYRRVAAKHGFAVHKNRATDLRRFPVERARLDVIWTPLVAGSAAVLVWGWVLRAQTSLAAPLVVLFVGGAMLSGAMSMLLTFLVDLYPQRPATAMAALNLCRCSMSAAGTAAIEYVIRAWGLGWTYTFVGGLMMVTSVPALAVVMRWGPRWREERYLREEKRREARERRRGRGVENGAVENGPVAAESPVEAEEEERKGNGERHVKVSEESETVEAGGGDRKEIA</sequence>
<name>A0ACB5SMJ5_9PEZI</name>
<evidence type="ECO:0000313" key="1">
    <source>
        <dbReference type="EMBL" id="GME48420.1"/>
    </source>
</evidence>
<organism evidence="1 2">
    <name type="scientific">Neofusicoccum parvum</name>
    <dbReference type="NCBI Taxonomy" id="310453"/>
    <lineage>
        <taxon>Eukaryota</taxon>
        <taxon>Fungi</taxon>
        <taxon>Dikarya</taxon>
        <taxon>Ascomycota</taxon>
        <taxon>Pezizomycotina</taxon>
        <taxon>Dothideomycetes</taxon>
        <taxon>Dothideomycetes incertae sedis</taxon>
        <taxon>Botryosphaeriales</taxon>
        <taxon>Botryosphaeriaceae</taxon>
        <taxon>Neofusicoccum</taxon>
    </lineage>
</organism>
<comment type="caution">
    <text evidence="1">The sequence shown here is derived from an EMBL/GenBank/DDBJ whole genome shotgun (WGS) entry which is preliminary data.</text>
</comment>
<gene>
    <name evidence="1" type="primary">g8987</name>
    <name evidence="1" type="ORF">NpPPO83_00008987</name>
</gene>
<reference evidence="1" key="1">
    <citation type="submission" date="2024-09" db="EMBL/GenBank/DDBJ databases">
        <title>Draft Genome Sequences of Neofusicoccum parvum.</title>
        <authorList>
            <person name="Ashida A."/>
            <person name="Camagna M."/>
            <person name="Tanaka A."/>
            <person name="Takemoto D."/>
        </authorList>
    </citation>
    <scope>NUCLEOTIDE SEQUENCE</scope>
    <source>
        <strain evidence="1">PPO83</strain>
    </source>
</reference>
<evidence type="ECO:0000313" key="2">
    <source>
        <dbReference type="Proteomes" id="UP001165186"/>
    </source>
</evidence>